<evidence type="ECO:0000259" key="10">
    <source>
        <dbReference type="Pfam" id="PF12890"/>
    </source>
</evidence>
<dbReference type="InterPro" id="IPR004722">
    <property type="entry name" value="DHOase"/>
</dbReference>
<feature type="binding site" evidence="7">
    <location>
        <position position="178"/>
    </location>
    <ligand>
        <name>Zn(2+)</name>
        <dbReference type="ChEBI" id="CHEBI:29105"/>
        <label>2</label>
    </ligand>
</feature>
<feature type="binding site" evidence="7">
    <location>
        <position position="231"/>
    </location>
    <ligand>
        <name>Zn(2+)</name>
        <dbReference type="ChEBI" id="CHEBI:29105"/>
        <label>2</label>
    </ligand>
</feature>
<comment type="function">
    <text evidence="1 7">Catalyzes the reversible cyclization of carbamoyl aspartate to dihydroorotate.</text>
</comment>
<evidence type="ECO:0000259" key="9">
    <source>
        <dbReference type="Pfam" id="PF07969"/>
    </source>
</evidence>
<dbReference type="GO" id="GO:0006145">
    <property type="term" value="P:purine nucleobase catabolic process"/>
    <property type="evidence" value="ECO:0007669"/>
    <property type="project" value="TreeGrafter"/>
</dbReference>
<dbReference type="SUPFAM" id="SSF51556">
    <property type="entry name" value="Metallo-dependent hydrolases"/>
    <property type="match status" value="1"/>
</dbReference>
<dbReference type="PROSITE" id="PS00482">
    <property type="entry name" value="DIHYDROOROTASE_1"/>
    <property type="match status" value="1"/>
</dbReference>
<feature type="active site" evidence="7">
    <location>
        <position position="304"/>
    </location>
</feature>
<evidence type="ECO:0000256" key="8">
    <source>
        <dbReference type="SAM" id="MobiDB-lite"/>
    </source>
</evidence>
<evidence type="ECO:0000256" key="2">
    <source>
        <dbReference type="ARBA" id="ARBA00010286"/>
    </source>
</evidence>
<feature type="binding site" evidence="7">
    <location>
        <position position="59"/>
    </location>
    <ligand>
        <name>Zn(2+)</name>
        <dbReference type="ChEBI" id="CHEBI:29105"/>
        <label>1</label>
    </ligand>
</feature>
<organism evidence="11 12">
    <name type="scientific">Papillibacter cinnamivorans DSM 12816</name>
    <dbReference type="NCBI Taxonomy" id="1122930"/>
    <lineage>
        <taxon>Bacteria</taxon>
        <taxon>Bacillati</taxon>
        <taxon>Bacillota</taxon>
        <taxon>Clostridia</taxon>
        <taxon>Eubacteriales</taxon>
        <taxon>Oscillospiraceae</taxon>
        <taxon>Papillibacter</taxon>
    </lineage>
</organism>
<evidence type="ECO:0000313" key="11">
    <source>
        <dbReference type="EMBL" id="SMC77348.1"/>
    </source>
</evidence>
<sequence>MIVKNGTVVDPVSGKSERLEILIEDGLVAAVGNGPFDETGAETLDAMGLTISPGLVDMHVHLREPGYEYKEDLESGSRAAARGGVTSVVCMANTNPPLDTGLKIRFVRERAAEAGGVNIFPVGAVTIGLKGGSLTRFDLLREAGAVALSDDGMPVMNANLMRLALMHGKYHGLVVLSHCEDWDLVEGRSVNEGAVSRAMGLLGRPAIAEELMVMRDAMLAEETGGRVHICHVSTRGSVEIIRQMKRRGVSISCETCPHYFTLTEEEILRQGSQAKVNPPLRTRADVEAIVEGLRDGTIDVISTDHAPHSAEEKSRPLEDAPSGFSGLETSLGVTLTRLYHECHMSLPFILRKMTANPAGILDLPRGTLAPGAAADLVLFDPEETWRVDPGEFLSKGHNTPFAGMELRGRVKCTVAGGKIVYHTDMR</sequence>
<feature type="binding site" evidence="7">
    <location>
        <position position="277"/>
    </location>
    <ligand>
        <name>substrate</name>
    </ligand>
</feature>
<dbReference type="GO" id="GO:0005737">
    <property type="term" value="C:cytoplasm"/>
    <property type="evidence" value="ECO:0007669"/>
    <property type="project" value="TreeGrafter"/>
</dbReference>
<keyword evidence="6 7" id="KW-0665">Pyrimidine biosynthesis</keyword>
<keyword evidence="5 7" id="KW-0862">Zinc</keyword>
<reference evidence="11 12" key="1">
    <citation type="submission" date="2017-04" db="EMBL/GenBank/DDBJ databases">
        <authorList>
            <person name="Afonso C.L."/>
            <person name="Miller P.J."/>
            <person name="Scott M.A."/>
            <person name="Spackman E."/>
            <person name="Goraichik I."/>
            <person name="Dimitrov K.M."/>
            <person name="Suarez D.L."/>
            <person name="Swayne D.E."/>
        </authorList>
    </citation>
    <scope>NUCLEOTIDE SEQUENCE [LARGE SCALE GENOMIC DNA]</scope>
    <source>
        <strain evidence="11 12">DSM 12816</strain>
    </source>
</reference>
<accession>A0A1W2BXU3</accession>
<evidence type="ECO:0000256" key="5">
    <source>
        <dbReference type="ARBA" id="ARBA00022833"/>
    </source>
</evidence>
<dbReference type="InterPro" id="IPR024403">
    <property type="entry name" value="DHOase_cat"/>
</dbReference>
<dbReference type="Pfam" id="PF07969">
    <property type="entry name" value="Amidohydro_3"/>
    <property type="match status" value="1"/>
</dbReference>
<dbReference type="AlphaFoldDB" id="A0A1W2BXU3"/>
<feature type="compositionally biased region" description="Basic and acidic residues" evidence="8">
    <location>
        <begin position="305"/>
        <end position="318"/>
    </location>
</feature>
<dbReference type="GO" id="GO:0008270">
    <property type="term" value="F:zinc ion binding"/>
    <property type="evidence" value="ECO:0007669"/>
    <property type="project" value="UniProtKB-UniRule"/>
</dbReference>
<keyword evidence="12" id="KW-1185">Reference proteome</keyword>
<keyword evidence="3 7" id="KW-0479">Metal-binding</keyword>
<feature type="domain" description="Dihydroorotase catalytic" evidence="10">
    <location>
        <begin position="51"/>
        <end position="235"/>
    </location>
</feature>
<dbReference type="Proteomes" id="UP000192790">
    <property type="component" value="Unassembled WGS sequence"/>
</dbReference>
<evidence type="ECO:0000313" key="12">
    <source>
        <dbReference type="Proteomes" id="UP000192790"/>
    </source>
</evidence>
<comment type="similarity">
    <text evidence="2 7">Belongs to the metallo-dependent hydrolases superfamily. DHOase family. Class I DHOase subfamily.</text>
</comment>
<dbReference type="InterPro" id="IPR050138">
    <property type="entry name" value="DHOase/Allantoinase_Hydrolase"/>
</dbReference>
<feature type="binding site" evidence="7">
    <location>
        <position position="304"/>
    </location>
    <ligand>
        <name>Zn(2+)</name>
        <dbReference type="ChEBI" id="CHEBI:29105"/>
        <label>1</label>
    </ligand>
</feature>
<dbReference type="PANTHER" id="PTHR43668">
    <property type="entry name" value="ALLANTOINASE"/>
    <property type="match status" value="1"/>
</dbReference>
<dbReference type="CDD" id="cd01317">
    <property type="entry name" value="DHOase_IIa"/>
    <property type="match status" value="1"/>
</dbReference>
<dbReference type="GO" id="GO:0004151">
    <property type="term" value="F:dihydroorotase activity"/>
    <property type="evidence" value="ECO:0007669"/>
    <property type="project" value="UniProtKB-UniRule"/>
</dbReference>
<dbReference type="NCBIfam" id="TIGR00857">
    <property type="entry name" value="pyrC_multi"/>
    <property type="match status" value="1"/>
</dbReference>
<dbReference type="GO" id="GO:0004038">
    <property type="term" value="F:allantoinase activity"/>
    <property type="evidence" value="ECO:0007669"/>
    <property type="project" value="TreeGrafter"/>
</dbReference>
<comment type="cofactor">
    <cofactor evidence="7">
        <name>Zn(2+)</name>
        <dbReference type="ChEBI" id="CHEBI:29105"/>
    </cofactor>
    <text evidence="7">Binds 2 Zn(2+) ions per subunit.</text>
</comment>
<dbReference type="InterPro" id="IPR032466">
    <property type="entry name" value="Metal_Hydrolase"/>
</dbReference>
<feature type="binding site" evidence="7">
    <location>
        <position position="308"/>
    </location>
    <ligand>
        <name>substrate</name>
    </ligand>
</feature>
<dbReference type="InterPro" id="IPR011059">
    <property type="entry name" value="Metal-dep_hydrolase_composite"/>
</dbReference>
<comment type="caution">
    <text evidence="7">Lacks conserved residue(s) required for the propagation of feature annotation.</text>
</comment>
<feature type="binding site" evidence="7">
    <location>
        <position position="151"/>
    </location>
    <ligand>
        <name>Zn(2+)</name>
        <dbReference type="ChEBI" id="CHEBI:29105"/>
        <label>2</label>
    </ligand>
</feature>
<name>A0A1W2BXU3_9FIRM</name>
<keyword evidence="4 7" id="KW-0378">Hydrolase</keyword>
<dbReference type="InterPro" id="IPR002195">
    <property type="entry name" value="Dihydroorotase_CS"/>
</dbReference>
<feature type="binding site" evidence="7">
    <location>
        <position position="93"/>
    </location>
    <ligand>
        <name>substrate</name>
    </ligand>
</feature>
<comment type="pathway">
    <text evidence="7">Pyrimidine metabolism; UMP biosynthesis via de novo pathway; (S)-dihydroorotate from bicarbonate: step 3/3.</text>
</comment>
<evidence type="ECO:0000256" key="3">
    <source>
        <dbReference type="ARBA" id="ARBA00022723"/>
    </source>
</evidence>
<protein>
    <recommendedName>
        <fullName evidence="7">Dihydroorotase</fullName>
        <shortName evidence="7">DHOase</shortName>
        <ecNumber evidence="7">3.5.2.3</ecNumber>
    </recommendedName>
</protein>
<feature type="binding site" evidence="7">
    <location>
        <position position="151"/>
    </location>
    <ligand>
        <name>Zn(2+)</name>
        <dbReference type="ChEBI" id="CHEBI:29105"/>
        <label>1</label>
    </ligand>
</feature>
<feature type="domain" description="Amidohydrolase 3" evidence="9">
    <location>
        <begin position="337"/>
        <end position="421"/>
    </location>
</feature>
<evidence type="ECO:0000256" key="1">
    <source>
        <dbReference type="ARBA" id="ARBA00002368"/>
    </source>
</evidence>
<evidence type="ECO:0000256" key="7">
    <source>
        <dbReference type="HAMAP-Rule" id="MF_00220"/>
    </source>
</evidence>
<feature type="region of interest" description="Disordered" evidence="8">
    <location>
        <begin position="304"/>
        <end position="323"/>
    </location>
</feature>
<dbReference type="STRING" id="1122930.SAMN02745168_2454"/>
<feature type="binding site" evidence="7">
    <location>
        <begin position="61"/>
        <end position="63"/>
    </location>
    <ligand>
        <name>substrate</name>
    </ligand>
</feature>
<comment type="catalytic activity">
    <reaction evidence="7">
        <text>(S)-dihydroorotate + H2O = N-carbamoyl-L-aspartate + H(+)</text>
        <dbReference type="Rhea" id="RHEA:24296"/>
        <dbReference type="ChEBI" id="CHEBI:15377"/>
        <dbReference type="ChEBI" id="CHEBI:15378"/>
        <dbReference type="ChEBI" id="CHEBI:30864"/>
        <dbReference type="ChEBI" id="CHEBI:32814"/>
        <dbReference type="EC" id="3.5.2.3"/>
    </reaction>
</comment>
<dbReference type="HAMAP" id="MF_00220_B">
    <property type="entry name" value="PyrC_classI_B"/>
    <property type="match status" value="1"/>
</dbReference>
<evidence type="ECO:0000256" key="4">
    <source>
        <dbReference type="ARBA" id="ARBA00022801"/>
    </source>
</evidence>
<dbReference type="Gene3D" id="3.20.20.140">
    <property type="entry name" value="Metal-dependent hydrolases"/>
    <property type="match status" value="1"/>
</dbReference>
<dbReference type="Pfam" id="PF12890">
    <property type="entry name" value="DHOase"/>
    <property type="match status" value="1"/>
</dbReference>
<dbReference type="Gene3D" id="2.30.40.10">
    <property type="entry name" value="Urease, subunit C, domain 1"/>
    <property type="match status" value="1"/>
</dbReference>
<dbReference type="EMBL" id="FWXW01000006">
    <property type="protein sequence ID" value="SMC77348.1"/>
    <property type="molecule type" value="Genomic_DNA"/>
</dbReference>
<evidence type="ECO:0000256" key="6">
    <source>
        <dbReference type="ARBA" id="ARBA00022975"/>
    </source>
</evidence>
<dbReference type="PROSITE" id="PS00483">
    <property type="entry name" value="DIHYDROOROTASE_2"/>
    <property type="match status" value="1"/>
</dbReference>
<dbReference type="GO" id="GO:0044205">
    <property type="term" value="P:'de novo' UMP biosynthetic process"/>
    <property type="evidence" value="ECO:0007669"/>
    <property type="project" value="UniProtKB-UniRule"/>
</dbReference>
<dbReference type="SUPFAM" id="SSF51338">
    <property type="entry name" value="Composite domain of metallo-dependent hydrolases"/>
    <property type="match status" value="1"/>
</dbReference>
<dbReference type="EC" id="3.5.2.3" evidence="7"/>
<dbReference type="UniPathway" id="UPA00070">
    <property type="reaction ID" value="UER00117"/>
</dbReference>
<dbReference type="InterPro" id="IPR013108">
    <property type="entry name" value="Amidohydro_3"/>
</dbReference>
<dbReference type="PANTHER" id="PTHR43668:SF2">
    <property type="entry name" value="ALLANTOINASE"/>
    <property type="match status" value="1"/>
</dbReference>
<gene>
    <name evidence="7" type="primary">pyrC</name>
    <name evidence="11" type="ORF">SAMN02745168_2454</name>
</gene>
<feature type="binding site" evidence="7">
    <location>
        <position position="61"/>
    </location>
    <ligand>
        <name>Zn(2+)</name>
        <dbReference type="ChEBI" id="CHEBI:29105"/>
        <label>1</label>
    </ligand>
</feature>
<proteinExistence type="inferred from homology"/>